<protein>
    <submittedName>
        <fullName evidence="2">Uncharacterized protein</fullName>
    </submittedName>
</protein>
<sequence length="122" mass="13638">METYISMRTERAQSTCLWKKQGGQHSNALDAAQLMIIRAKGSGNKQQIHLMGFSISVHAANSRSRRGHTICSSAISKVWLSRTRTYDLCSSVEGNSEFSTRRQMAQAKLSHPGDYQNNTCED</sequence>
<reference evidence="2 3" key="1">
    <citation type="journal article" date="2023" name="Int. J. Mol. Sci.">
        <title>De Novo Assembly and Annotation of 11 Diverse Shrub Willow (Salix) Genomes Reveals Novel Gene Organization in Sex-Linked Regions.</title>
        <authorList>
            <person name="Hyden B."/>
            <person name="Feng K."/>
            <person name="Yates T.B."/>
            <person name="Jawdy S."/>
            <person name="Cereghino C."/>
            <person name="Smart L.B."/>
            <person name="Muchero W."/>
        </authorList>
    </citation>
    <scope>NUCLEOTIDE SEQUENCE [LARGE SCALE GENOMIC DNA]</scope>
    <source>
        <tissue evidence="2">Shoot tip</tissue>
    </source>
</reference>
<accession>A0AAD6P1K1</accession>
<organism evidence="2 3">
    <name type="scientific">Salix udensis</name>
    <dbReference type="NCBI Taxonomy" id="889485"/>
    <lineage>
        <taxon>Eukaryota</taxon>
        <taxon>Viridiplantae</taxon>
        <taxon>Streptophyta</taxon>
        <taxon>Embryophyta</taxon>
        <taxon>Tracheophyta</taxon>
        <taxon>Spermatophyta</taxon>
        <taxon>Magnoliopsida</taxon>
        <taxon>eudicotyledons</taxon>
        <taxon>Gunneridae</taxon>
        <taxon>Pentapetalae</taxon>
        <taxon>rosids</taxon>
        <taxon>fabids</taxon>
        <taxon>Malpighiales</taxon>
        <taxon>Salicaceae</taxon>
        <taxon>Saliceae</taxon>
        <taxon>Salix</taxon>
    </lineage>
</organism>
<evidence type="ECO:0000313" key="2">
    <source>
        <dbReference type="EMBL" id="KAJ6412736.1"/>
    </source>
</evidence>
<name>A0AAD6P1K1_9ROSI</name>
<dbReference type="AlphaFoldDB" id="A0AAD6P1K1"/>
<dbReference type="Proteomes" id="UP001162972">
    <property type="component" value="Chromosome 5"/>
</dbReference>
<keyword evidence="3" id="KW-1185">Reference proteome</keyword>
<evidence type="ECO:0000256" key="1">
    <source>
        <dbReference type="SAM" id="MobiDB-lite"/>
    </source>
</evidence>
<dbReference type="EMBL" id="JAPFFJ010000013">
    <property type="protein sequence ID" value="KAJ6412736.1"/>
    <property type="molecule type" value="Genomic_DNA"/>
</dbReference>
<feature type="region of interest" description="Disordered" evidence="1">
    <location>
        <begin position="103"/>
        <end position="122"/>
    </location>
</feature>
<gene>
    <name evidence="2" type="ORF">OIU84_005723</name>
</gene>
<comment type="caution">
    <text evidence="2">The sequence shown here is derived from an EMBL/GenBank/DDBJ whole genome shotgun (WGS) entry which is preliminary data.</text>
</comment>
<evidence type="ECO:0000313" key="3">
    <source>
        <dbReference type="Proteomes" id="UP001162972"/>
    </source>
</evidence>
<proteinExistence type="predicted"/>